<evidence type="ECO:0000256" key="2">
    <source>
        <dbReference type="ARBA" id="ARBA00022603"/>
    </source>
</evidence>
<dbReference type="GO" id="GO:0008168">
    <property type="term" value="F:methyltransferase activity"/>
    <property type="evidence" value="ECO:0007669"/>
    <property type="project" value="UniProtKB-KW"/>
</dbReference>
<dbReference type="VEuPathDB" id="FungiDB:SeMB42_g04705"/>
<feature type="binding site" evidence="5">
    <location>
        <position position="174"/>
    </location>
    <ligand>
        <name>S-adenosyl-L-methionine</name>
        <dbReference type="ChEBI" id="CHEBI:59789"/>
    </ligand>
</feature>
<evidence type="ECO:0000256" key="3">
    <source>
        <dbReference type="ARBA" id="ARBA00022679"/>
    </source>
</evidence>
<keyword evidence="3" id="KW-0808">Transferase</keyword>
<dbReference type="InterPro" id="IPR010286">
    <property type="entry name" value="METTL16/RlmF"/>
</dbReference>
<organism evidence="6 7">
    <name type="scientific">Synchytrium endobioticum</name>
    <dbReference type="NCBI Taxonomy" id="286115"/>
    <lineage>
        <taxon>Eukaryota</taxon>
        <taxon>Fungi</taxon>
        <taxon>Fungi incertae sedis</taxon>
        <taxon>Chytridiomycota</taxon>
        <taxon>Chytridiomycota incertae sedis</taxon>
        <taxon>Chytridiomycetes</taxon>
        <taxon>Synchytriales</taxon>
        <taxon>Synchytriaceae</taxon>
        <taxon>Synchytrium</taxon>
    </lineage>
</organism>
<feature type="binding site" evidence="5">
    <location>
        <position position="97"/>
    </location>
    <ligand>
        <name>S-adenosyl-L-methionine</name>
        <dbReference type="ChEBI" id="CHEBI:59789"/>
    </ligand>
</feature>
<evidence type="ECO:0000256" key="4">
    <source>
        <dbReference type="ARBA" id="ARBA00022691"/>
    </source>
</evidence>
<dbReference type="InterPro" id="IPR017182">
    <property type="entry name" value="METTL16/PsiM"/>
</dbReference>
<protein>
    <submittedName>
        <fullName evidence="6">Uncharacterized protein</fullName>
    </submittedName>
</protein>
<keyword evidence="2" id="KW-0489">Methyltransferase</keyword>
<dbReference type="GO" id="GO:0070475">
    <property type="term" value="P:rRNA base methylation"/>
    <property type="evidence" value="ECO:0007669"/>
    <property type="project" value="TreeGrafter"/>
</dbReference>
<evidence type="ECO:0000313" key="7">
    <source>
        <dbReference type="Proteomes" id="UP000320475"/>
    </source>
</evidence>
<dbReference type="OrthoDB" id="514248at2759"/>
<comment type="caution">
    <text evidence="6">The sequence shown here is derived from an EMBL/GenBank/DDBJ whole genome shotgun (WGS) entry which is preliminary data.</text>
</comment>
<evidence type="ECO:0000256" key="1">
    <source>
        <dbReference type="ARBA" id="ARBA00005878"/>
    </source>
</evidence>
<dbReference type="GO" id="GO:0005634">
    <property type="term" value="C:nucleus"/>
    <property type="evidence" value="ECO:0007669"/>
    <property type="project" value="TreeGrafter"/>
</dbReference>
<proteinExistence type="inferred from homology"/>
<dbReference type="PIRSF" id="PIRSF037350">
    <property type="entry name" value="Mtase_ZK1128_prd"/>
    <property type="match status" value="1"/>
</dbReference>
<feature type="binding site" evidence="5">
    <location>
        <position position="76"/>
    </location>
    <ligand>
        <name>S-adenosyl-L-methionine</name>
        <dbReference type="ChEBI" id="CHEBI:59789"/>
    </ligand>
</feature>
<dbReference type="SUPFAM" id="SSF53335">
    <property type="entry name" value="S-adenosyl-L-methionine-dependent methyltransferases"/>
    <property type="match status" value="1"/>
</dbReference>
<dbReference type="AlphaFoldDB" id="A0A507DDB8"/>
<dbReference type="PANTHER" id="PTHR13393:SF0">
    <property type="entry name" value="RNA N6-ADENOSINE-METHYLTRANSFERASE METTL16"/>
    <property type="match status" value="1"/>
</dbReference>
<dbReference type="Proteomes" id="UP000320475">
    <property type="component" value="Unassembled WGS sequence"/>
</dbReference>
<feature type="binding site" evidence="5">
    <location>
        <position position="121"/>
    </location>
    <ligand>
        <name>S-adenosyl-L-methionine</name>
        <dbReference type="ChEBI" id="CHEBI:59789"/>
    </ligand>
</feature>
<dbReference type="EMBL" id="QEAM01000032">
    <property type="protein sequence ID" value="TPX49506.1"/>
    <property type="molecule type" value="Genomic_DNA"/>
</dbReference>
<dbReference type="InterPro" id="IPR029063">
    <property type="entry name" value="SAM-dependent_MTases_sf"/>
</dbReference>
<accession>A0A507DDB8</accession>
<keyword evidence="4 5" id="KW-0949">S-adenosyl-L-methionine</keyword>
<evidence type="ECO:0000313" key="6">
    <source>
        <dbReference type="EMBL" id="TPX49506.1"/>
    </source>
</evidence>
<reference evidence="6 7" key="1">
    <citation type="journal article" date="2019" name="Sci. Rep.">
        <title>Comparative genomics of chytrid fungi reveal insights into the obligate biotrophic and pathogenic lifestyle of Synchytrium endobioticum.</title>
        <authorList>
            <person name="van de Vossenberg B.T.L.H."/>
            <person name="Warris S."/>
            <person name="Nguyen H.D.T."/>
            <person name="van Gent-Pelzer M.P.E."/>
            <person name="Joly D.L."/>
            <person name="van de Geest H.C."/>
            <person name="Bonants P.J.M."/>
            <person name="Smith D.S."/>
            <person name="Levesque C.A."/>
            <person name="van der Lee T.A.J."/>
        </authorList>
    </citation>
    <scope>NUCLEOTIDE SEQUENCE [LARGE SCALE GENOMIC DNA]</scope>
    <source>
        <strain evidence="6 7">LEV6574</strain>
    </source>
</reference>
<sequence>MHPKNKYAAHPPDFVRLAAHHRWLLPHLIASGPDTARIDFRDARAQRELTYALLAADFGIRLEIPLDSLIPPVPGRLDYVLWLSDLLPAQSALVDLGTGASCIYPLLACRLFPRWRFRALESDRRPYEYACANVARNALGARISVVHNESGVLLPLFAEQLAEHDSRIDAVMCNPPFYSSAQEIAQLANAKQLPPFAACTGSQAEMITPGGELGFITRMFQESASTPLMKNNVVWYTSLVGKREDVTAIEALCQDGNVARFKADVIKQAKTSRWIVAWSWLNA</sequence>
<dbReference type="CDD" id="cd02440">
    <property type="entry name" value="AdoMet_MTases"/>
    <property type="match status" value="1"/>
</dbReference>
<name>A0A507DDB8_9FUNG</name>
<evidence type="ECO:0000256" key="5">
    <source>
        <dbReference type="PIRSR" id="PIRSR037350-1"/>
    </source>
</evidence>
<dbReference type="PANTHER" id="PTHR13393">
    <property type="entry name" value="SAM-DEPENDENT METHYLTRANSFERASE"/>
    <property type="match status" value="1"/>
</dbReference>
<comment type="similarity">
    <text evidence="1">Belongs to the methyltransferase superfamily. METTL16/RlmF family.</text>
</comment>
<gene>
    <name evidence="6" type="ORF">SeLEV6574_g01411</name>
</gene>
<dbReference type="Gene3D" id="3.40.50.150">
    <property type="entry name" value="Vaccinia Virus protein VP39"/>
    <property type="match status" value="1"/>
</dbReference>
<dbReference type="Pfam" id="PF05971">
    <property type="entry name" value="Methyltransf_10"/>
    <property type="match status" value="1"/>
</dbReference>